<reference evidence="12" key="1">
    <citation type="submission" date="2022-06" db="EMBL/GenBank/DDBJ databases">
        <title>Genome Sequence of Candolleomyces eurysporus.</title>
        <authorList>
            <person name="Buettner E."/>
        </authorList>
    </citation>
    <scope>NUCLEOTIDE SEQUENCE</scope>
    <source>
        <strain evidence="12">VTCC 930004</strain>
    </source>
</reference>
<sequence length="1516" mass="168425">MPRFQFEIAITLAASVVASILAFYWAKQKREGKIQLPTHNDEELDGDHYSKHDPLEVTTPEDVIDGYPLEEEAFWRRMQWRKTYIAVLLALVVSLNIVVLGCAFANNETEELIIASLQLSFSFYLLVLAGDSAFQNNVNAHSTAILHLTTLTTVASLLLGSAAILPEGPPPVAKDRSSPSFLSVLLGTSDNVLLNALWITIVVLYTLTTTLAFTTPLGPPLHYPPEYIYSEKTVKAITNGDPENVSGLIHASLWDLLTFSYTTKVVWLGNIAESLEIGDLPIVPANMRATLNYSRMRQAMRTIKFCIFNWTLKAGPGWGLMYRLFRLNWFMFFVEFLLSGVLAGLLYAPAFFLRQFIAYLEIDSEREQTRWGWVYVLGIFMSYAILSLITGQWWFLSTTTMQVRLKVQLNTVLFSKTLVRKNVVSSSSKPKDQNAARAAGGDAAKLTAGGDDEDEFSSKAQIMTLITTDVDRVSDVAWHLFFLIDPPIEIVIGTVFLYSLLGVSCFFGLAVILVFLPLNHFAGTIFVGAQENLMKARDERVALMNEILGSIRMLKFMAWERSFEKRVLAIRQRELRFQKLHYTIETLWYTIWDISPILVTLVAFWHYTVYRGQPLTPSIAFTSIIVFKQMKFALNALPRTFISLLQTFVSLRRIENYLDGAEVNPVAPLQKQSKTIALQSCTITWSQDPMGSNTSSLAPSASSTPRHKFLLMDLSLNFPQGDLSLICGKLGSGKTLLLLALLGEADILTGQLMCPRSPPDSLASYAKVAPGDEWIVDGMCAYVPQACALISDLEILEDGDESEIGERGVNLSGGQKARVSLARAVYSRASVLFLDDVLSAVDAHTAHHLYHQGLKGDLMKGRTVILVSHHVQLCAGGASYIVALDNGRVLFQGGRDAFQSSGIIRKLGQTSSETGDDCGEKGKMIEIEPEVLEDRGGQSGTRSTTAAASSGIIKEKKTVRKLVEEEKRAVGRVKRDIWMTFIWACGHYWYWTLFGATFIITSITPVLENTWLRLWSALSLSGEGSESSFYILIYTAITGAGLVFATIRKFVLYHGSIHASTILYERLLETVLFADIRFHETVSRGRLLNRYGKDFEGVDSSLANNFESTIISTLSALTTIITVSFVGGIPFVIVIMVLGVLYYNAAKIYGQTSRDMRRLVNRWLSIRFELLAAAVVGAASAVCLMTPTISASLAGFTLAFASTITYDLLFMVYRFVGLEQSMVALERIKEYSDLKREPPEIVEPRPDASWPSQGDIKCEDLVVRYAPDLPDVLHHLNFEIRPGEKVGILGRTGSGKSTLALSLFRFVEPTQGRIVVDGVDISKIGLADLRGKLTIIPQDPSILSGTLRSTLDLFDEYEDAEIYEALRRVHLIPSDSESTPEGNSETVNANVFRDLDFSENFSTGEKQLLCMARAILKRSKVLVMDEATASVDYATDELISKTIRQEFAESTILTIAHRLRTVIDYDRVMLLDEGRIIEFDKPSALLSDSSSQFYALCKATGKEEFANLQTMAGVSM</sequence>
<evidence type="ECO:0000259" key="10">
    <source>
        <dbReference type="PROSITE" id="PS50893"/>
    </source>
</evidence>
<feature type="transmembrane region" description="Helical" evidence="9">
    <location>
        <begin position="1193"/>
        <end position="1213"/>
    </location>
</feature>
<dbReference type="Pfam" id="PF00005">
    <property type="entry name" value="ABC_tran"/>
    <property type="match status" value="2"/>
</dbReference>
<keyword evidence="6" id="KW-0067">ATP-binding</keyword>
<feature type="transmembrane region" description="Helical" evidence="9">
    <location>
        <begin position="84"/>
        <end position="106"/>
    </location>
</feature>
<evidence type="ECO:0000256" key="8">
    <source>
        <dbReference type="ARBA" id="ARBA00023136"/>
    </source>
</evidence>
<dbReference type="InterPro" id="IPR003593">
    <property type="entry name" value="AAA+_ATPase"/>
</dbReference>
<dbReference type="SUPFAM" id="SSF90123">
    <property type="entry name" value="ABC transporter transmembrane region"/>
    <property type="match status" value="2"/>
</dbReference>
<feature type="transmembrane region" description="Helical" evidence="9">
    <location>
        <begin position="331"/>
        <end position="353"/>
    </location>
</feature>
<dbReference type="InterPro" id="IPR050173">
    <property type="entry name" value="ABC_transporter_C-like"/>
</dbReference>
<dbReference type="EMBL" id="JANBPK010000923">
    <property type="protein sequence ID" value="KAJ2928533.1"/>
    <property type="molecule type" value="Genomic_DNA"/>
</dbReference>
<dbReference type="CDD" id="cd03244">
    <property type="entry name" value="ABCC_MRP_domain2"/>
    <property type="match status" value="1"/>
</dbReference>
<evidence type="ECO:0000256" key="3">
    <source>
        <dbReference type="ARBA" id="ARBA00022692"/>
    </source>
</evidence>
<feature type="transmembrane region" description="Helical" evidence="9">
    <location>
        <begin position="1164"/>
        <end position="1187"/>
    </location>
</feature>
<feature type="transmembrane region" description="Helical" evidence="9">
    <location>
        <begin position="490"/>
        <end position="516"/>
    </location>
</feature>
<evidence type="ECO:0000259" key="11">
    <source>
        <dbReference type="PROSITE" id="PS50929"/>
    </source>
</evidence>
<evidence type="ECO:0000256" key="7">
    <source>
        <dbReference type="ARBA" id="ARBA00022989"/>
    </source>
</evidence>
<feature type="transmembrane region" description="Helical" evidence="9">
    <location>
        <begin position="6"/>
        <end position="26"/>
    </location>
</feature>
<dbReference type="InterPro" id="IPR027417">
    <property type="entry name" value="P-loop_NTPase"/>
</dbReference>
<feature type="non-terminal residue" evidence="12">
    <location>
        <position position="1"/>
    </location>
</feature>
<feature type="domain" description="ABC transporter" evidence="10">
    <location>
        <begin position="692"/>
        <end position="911"/>
    </location>
</feature>
<feature type="transmembrane region" description="Helical" evidence="9">
    <location>
        <begin position="305"/>
        <end position="325"/>
    </location>
</feature>
<dbReference type="PANTHER" id="PTHR24223:SF353">
    <property type="entry name" value="ABC TRANSPORTER ATP-BINDING PROTEIN_PERMEASE VMR1-RELATED"/>
    <property type="match status" value="1"/>
</dbReference>
<evidence type="ECO:0000256" key="1">
    <source>
        <dbReference type="ARBA" id="ARBA00004370"/>
    </source>
</evidence>
<dbReference type="PROSITE" id="PS50929">
    <property type="entry name" value="ABC_TM1F"/>
    <property type="match status" value="2"/>
</dbReference>
<dbReference type="InterPro" id="IPR003439">
    <property type="entry name" value="ABC_transporter-like_ATP-bd"/>
</dbReference>
<accession>A0A9W8JD19</accession>
<dbReference type="InterPro" id="IPR036640">
    <property type="entry name" value="ABC1_TM_sf"/>
</dbReference>
<evidence type="ECO:0000256" key="9">
    <source>
        <dbReference type="SAM" id="Phobius"/>
    </source>
</evidence>
<keyword evidence="8 9" id="KW-0472">Membrane</keyword>
<protein>
    <submittedName>
        <fullName evidence="12">Uncharacterized protein</fullName>
    </submittedName>
</protein>
<keyword evidence="13" id="KW-1185">Reference proteome</keyword>
<dbReference type="GO" id="GO:0005524">
    <property type="term" value="F:ATP binding"/>
    <property type="evidence" value="ECO:0007669"/>
    <property type="project" value="UniProtKB-KW"/>
</dbReference>
<feature type="transmembrane region" description="Helical" evidence="9">
    <location>
        <begin position="145"/>
        <end position="165"/>
    </location>
</feature>
<organism evidence="12 13">
    <name type="scientific">Candolleomyces eurysporus</name>
    <dbReference type="NCBI Taxonomy" id="2828524"/>
    <lineage>
        <taxon>Eukaryota</taxon>
        <taxon>Fungi</taxon>
        <taxon>Dikarya</taxon>
        <taxon>Basidiomycota</taxon>
        <taxon>Agaricomycotina</taxon>
        <taxon>Agaricomycetes</taxon>
        <taxon>Agaricomycetidae</taxon>
        <taxon>Agaricales</taxon>
        <taxon>Agaricineae</taxon>
        <taxon>Psathyrellaceae</taxon>
        <taxon>Candolleomyces</taxon>
    </lineage>
</organism>
<dbReference type="SUPFAM" id="SSF52540">
    <property type="entry name" value="P-loop containing nucleoside triphosphate hydrolases"/>
    <property type="match status" value="2"/>
</dbReference>
<keyword evidence="3 9" id="KW-0812">Transmembrane</keyword>
<feature type="domain" description="ABC transmembrane type-1" evidence="11">
    <location>
        <begin position="999"/>
        <end position="1178"/>
    </location>
</feature>
<evidence type="ECO:0000313" key="12">
    <source>
        <dbReference type="EMBL" id="KAJ2928533.1"/>
    </source>
</evidence>
<keyword evidence="7 9" id="KW-1133">Transmembrane helix</keyword>
<name>A0A9W8JD19_9AGAR</name>
<dbReference type="Gene3D" id="3.40.50.300">
    <property type="entry name" value="P-loop containing nucleotide triphosphate hydrolases"/>
    <property type="match status" value="2"/>
</dbReference>
<feature type="transmembrane region" description="Helical" evidence="9">
    <location>
        <begin position="1110"/>
        <end position="1143"/>
    </location>
</feature>
<dbReference type="Pfam" id="PF00664">
    <property type="entry name" value="ABC_membrane"/>
    <property type="match status" value="2"/>
</dbReference>
<keyword evidence="4" id="KW-0677">Repeat</keyword>
<dbReference type="PROSITE" id="PS00211">
    <property type="entry name" value="ABC_TRANSPORTER_1"/>
    <property type="match status" value="1"/>
</dbReference>
<evidence type="ECO:0000256" key="5">
    <source>
        <dbReference type="ARBA" id="ARBA00022741"/>
    </source>
</evidence>
<gene>
    <name evidence="12" type="ORF">H1R20_g8544</name>
</gene>
<feature type="transmembrane region" description="Helical" evidence="9">
    <location>
        <begin position="373"/>
        <end position="395"/>
    </location>
</feature>
<comment type="caution">
    <text evidence="12">The sequence shown here is derived from an EMBL/GenBank/DDBJ whole genome shotgun (WGS) entry which is preliminary data.</text>
</comment>
<keyword evidence="2" id="KW-0813">Transport</keyword>
<dbReference type="GO" id="GO:0140359">
    <property type="term" value="F:ABC-type transporter activity"/>
    <property type="evidence" value="ECO:0007669"/>
    <property type="project" value="InterPro"/>
</dbReference>
<dbReference type="PROSITE" id="PS50893">
    <property type="entry name" value="ABC_TRANSPORTER_2"/>
    <property type="match status" value="2"/>
</dbReference>
<dbReference type="Proteomes" id="UP001140091">
    <property type="component" value="Unassembled WGS sequence"/>
</dbReference>
<keyword evidence="5" id="KW-0547">Nucleotide-binding</keyword>
<feature type="transmembrane region" description="Helical" evidence="9">
    <location>
        <begin position="586"/>
        <end position="607"/>
    </location>
</feature>
<dbReference type="OrthoDB" id="6500128at2759"/>
<dbReference type="CDD" id="cd18596">
    <property type="entry name" value="ABC_6TM_VMR1_D1_like"/>
    <property type="match status" value="1"/>
</dbReference>
<feature type="transmembrane region" description="Helical" evidence="9">
    <location>
        <begin position="988"/>
        <end position="1007"/>
    </location>
</feature>
<evidence type="ECO:0000256" key="4">
    <source>
        <dbReference type="ARBA" id="ARBA00022737"/>
    </source>
</evidence>
<dbReference type="InterPro" id="IPR017871">
    <property type="entry name" value="ABC_transporter-like_CS"/>
</dbReference>
<dbReference type="InterPro" id="IPR011527">
    <property type="entry name" value="ABC1_TM_dom"/>
</dbReference>
<feature type="domain" description="ABC transporter" evidence="10">
    <location>
        <begin position="1256"/>
        <end position="1498"/>
    </location>
</feature>
<feature type="transmembrane region" description="Helical" evidence="9">
    <location>
        <begin position="1028"/>
        <end position="1047"/>
    </location>
</feature>
<evidence type="ECO:0000256" key="2">
    <source>
        <dbReference type="ARBA" id="ARBA00022448"/>
    </source>
</evidence>
<dbReference type="SMART" id="SM00382">
    <property type="entry name" value="AAA"/>
    <property type="match status" value="2"/>
</dbReference>
<dbReference type="Gene3D" id="1.20.1560.10">
    <property type="entry name" value="ABC transporter type 1, transmembrane domain"/>
    <property type="match status" value="3"/>
</dbReference>
<feature type="transmembrane region" description="Helical" evidence="9">
    <location>
        <begin position="112"/>
        <end position="133"/>
    </location>
</feature>
<feature type="transmembrane region" description="Helical" evidence="9">
    <location>
        <begin position="192"/>
        <end position="213"/>
    </location>
</feature>
<dbReference type="GO" id="GO:0000329">
    <property type="term" value="C:fungal-type vacuole membrane"/>
    <property type="evidence" value="ECO:0007669"/>
    <property type="project" value="TreeGrafter"/>
</dbReference>
<evidence type="ECO:0000256" key="6">
    <source>
        <dbReference type="ARBA" id="ARBA00022840"/>
    </source>
</evidence>
<evidence type="ECO:0000313" key="13">
    <source>
        <dbReference type="Proteomes" id="UP001140091"/>
    </source>
</evidence>
<dbReference type="FunFam" id="3.40.50.300:FF:001354">
    <property type="entry name" value="ATP-binding cassette (ABC) transporter, putative"/>
    <property type="match status" value="1"/>
</dbReference>
<dbReference type="PANTHER" id="PTHR24223">
    <property type="entry name" value="ATP-BINDING CASSETTE SUB-FAMILY C"/>
    <property type="match status" value="1"/>
</dbReference>
<comment type="subcellular location">
    <subcellularLocation>
        <location evidence="1">Membrane</location>
    </subcellularLocation>
</comment>
<feature type="domain" description="ABC transmembrane type-1" evidence="11">
    <location>
        <begin position="336"/>
        <end position="646"/>
    </location>
</feature>
<proteinExistence type="predicted"/>
<dbReference type="GO" id="GO:0016887">
    <property type="term" value="F:ATP hydrolysis activity"/>
    <property type="evidence" value="ECO:0007669"/>
    <property type="project" value="InterPro"/>
</dbReference>